<feature type="region of interest" description="Disordered" evidence="1">
    <location>
        <begin position="408"/>
        <end position="468"/>
    </location>
</feature>
<feature type="compositionally biased region" description="Low complexity" evidence="1">
    <location>
        <begin position="286"/>
        <end position="328"/>
    </location>
</feature>
<name>A0A1I5DMT1_9ACTN</name>
<feature type="compositionally biased region" description="Low complexity" evidence="1">
    <location>
        <begin position="482"/>
        <end position="492"/>
    </location>
</feature>
<dbReference type="EMBL" id="FOWE01000002">
    <property type="protein sequence ID" value="SFO00410.1"/>
    <property type="molecule type" value="Genomic_DNA"/>
</dbReference>
<feature type="compositionally biased region" description="Low complexity" evidence="1">
    <location>
        <begin position="252"/>
        <end position="271"/>
    </location>
</feature>
<keyword evidence="3" id="KW-1185">Reference proteome</keyword>
<evidence type="ECO:0008006" key="4">
    <source>
        <dbReference type="Google" id="ProtNLM"/>
    </source>
</evidence>
<evidence type="ECO:0000256" key="1">
    <source>
        <dbReference type="SAM" id="MobiDB-lite"/>
    </source>
</evidence>
<feature type="region of interest" description="Disordered" evidence="1">
    <location>
        <begin position="252"/>
        <end position="353"/>
    </location>
</feature>
<feature type="region of interest" description="Disordered" evidence="1">
    <location>
        <begin position="482"/>
        <end position="510"/>
    </location>
</feature>
<feature type="compositionally biased region" description="Low complexity" evidence="1">
    <location>
        <begin position="382"/>
        <end position="394"/>
    </location>
</feature>
<evidence type="ECO:0000313" key="2">
    <source>
        <dbReference type="EMBL" id="SFO00410.1"/>
    </source>
</evidence>
<gene>
    <name evidence="2" type="ORF">SAMN05660359_00897</name>
</gene>
<proteinExistence type="predicted"/>
<reference evidence="3" key="1">
    <citation type="submission" date="2016-10" db="EMBL/GenBank/DDBJ databases">
        <authorList>
            <person name="Varghese N."/>
            <person name="Submissions S."/>
        </authorList>
    </citation>
    <scope>NUCLEOTIDE SEQUENCE [LARGE SCALE GENOMIC DNA]</scope>
    <source>
        <strain evidence="3">DSM 43161</strain>
    </source>
</reference>
<dbReference type="AlphaFoldDB" id="A0A1I5DMT1"/>
<feature type="region of interest" description="Disordered" evidence="1">
    <location>
        <begin position="367"/>
        <end position="396"/>
    </location>
</feature>
<organism evidence="2 3">
    <name type="scientific">Geodermatophilus obscurus</name>
    <dbReference type="NCBI Taxonomy" id="1861"/>
    <lineage>
        <taxon>Bacteria</taxon>
        <taxon>Bacillati</taxon>
        <taxon>Actinomycetota</taxon>
        <taxon>Actinomycetes</taxon>
        <taxon>Geodermatophilales</taxon>
        <taxon>Geodermatophilaceae</taxon>
        <taxon>Geodermatophilus</taxon>
    </lineage>
</organism>
<dbReference type="Proteomes" id="UP000183642">
    <property type="component" value="Unassembled WGS sequence"/>
</dbReference>
<sequence length="579" mass="57394">METSDTPGGAAPPDRVAAAGAVLPTQAACGSLGSMSREIPEPVRAYVGLAATVLDEARRLPETLPGLPVRLVGIALQTAMKLQQHWSGLVARGDEVLTGLRGDREPGLATFDDDEEVPAVGLVAQPIDVLRDSAFDRAPDVDSIGISDEEVAELPTDPAADAVAAAVEDTAGLTEVDVMEVDVDTDAAGLVDDELAGLPQDPAPAAVVAAVEDVNDQVLGAQEAEAALGAADSALTAEDALESALLEAEGTDATPAAGTPDDAPAASDPGGSPVGELAGAPDVGSDDTTTPDAADSGTPDTDIGLADEAAGDATGDATAGTATPPDAGVLGEDAEADASAAEDAATEVDVITPDGQVTTVEGTVTDEGVVAPETGDTGGDTAGDTGAEAGGAPDSDVVTDEHVRVDEEMGTEAGPGEDSGAATDTVEPEPAADALSTEATTEAPAEVIDEGGTPVAAATGVRTDVGDTDTAEDDAAIAEGAAVDAVGGESAAPTDDPEGGSDLSGSQAAGAAPVEGYDSFSVAQLRGRLRGYQLATVSDLLAYEEATRARAPFVTMLRNRLEKLEQQAADNSPLQPRGQ</sequence>
<protein>
    <recommendedName>
        <fullName evidence="4">Lipid droplet-associated protein</fullName>
    </recommendedName>
</protein>
<accession>A0A1I5DMT1</accession>
<evidence type="ECO:0000313" key="3">
    <source>
        <dbReference type="Proteomes" id="UP000183642"/>
    </source>
</evidence>